<dbReference type="EMBL" id="JAVREJ010000015">
    <property type="protein sequence ID" value="MDT0351967.1"/>
    <property type="molecule type" value="Genomic_DNA"/>
</dbReference>
<accession>A0ABU2NDD1</accession>
<dbReference type="PANTHER" id="PTHR38436:SF1">
    <property type="entry name" value="ESTER CYCLASE"/>
    <property type="match status" value="1"/>
</dbReference>
<dbReference type="PANTHER" id="PTHR38436">
    <property type="entry name" value="POLYKETIDE CYCLASE SNOAL-LIKE DOMAIN"/>
    <property type="match status" value="1"/>
</dbReference>
<evidence type="ECO:0000313" key="1">
    <source>
        <dbReference type="EMBL" id="MDT0351967.1"/>
    </source>
</evidence>
<reference evidence="2" key="1">
    <citation type="submission" date="2023-07" db="EMBL/GenBank/DDBJ databases">
        <title>30 novel species of actinomycetes from the DSMZ collection.</title>
        <authorList>
            <person name="Nouioui I."/>
        </authorList>
    </citation>
    <scope>NUCLEOTIDE SEQUENCE [LARGE SCALE GENOMIC DNA]</scope>
    <source>
        <strain evidence="2">DSM 45834</strain>
    </source>
</reference>
<comment type="caution">
    <text evidence="1">The sequence shown here is derived from an EMBL/GenBank/DDBJ whole genome shotgun (WGS) entry which is preliminary data.</text>
</comment>
<dbReference type="SUPFAM" id="SSF54427">
    <property type="entry name" value="NTF2-like"/>
    <property type="match status" value="1"/>
</dbReference>
<dbReference type="Pfam" id="PF07366">
    <property type="entry name" value="SnoaL"/>
    <property type="match status" value="1"/>
</dbReference>
<proteinExistence type="predicted"/>
<name>A0ABU2NDD1_9PSEU</name>
<dbReference type="Gene3D" id="3.10.450.50">
    <property type="match status" value="1"/>
</dbReference>
<gene>
    <name evidence="1" type="ORF">RM445_20780</name>
</gene>
<evidence type="ECO:0000313" key="2">
    <source>
        <dbReference type="Proteomes" id="UP001183202"/>
    </source>
</evidence>
<dbReference type="InterPro" id="IPR032710">
    <property type="entry name" value="NTF2-like_dom_sf"/>
</dbReference>
<dbReference type="RefSeq" id="WP_311558466.1">
    <property type="nucleotide sequence ID" value="NZ_JAVREJ010000015.1"/>
</dbReference>
<protein>
    <submittedName>
        <fullName evidence="1">Nuclear transport factor 2 family protein</fullName>
    </submittedName>
</protein>
<sequence>MDPAEMDRLIEQHMQAEETGDLDAAVAVYTDDVEHDVVGAPGGPLYGPAAARERYTELLDNVRSGDMVLRHRYHAERACIVEHEVSATVTGRFAGIPGNGREVRFRMLHVFEFTDGRISRENVWMDAATVMAQLAEPVAI</sequence>
<dbReference type="InterPro" id="IPR009959">
    <property type="entry name" value="Cyclase_SnoaL-like"/>
</dbReference>
<keyword evidence="2" id="KW-1185">Reference proteome</keyword>
<dbReference type="Proteomes" id="UP001183202">
    <property type="component" value="Unassembled WGS sequence"/>
</dbReference>
<organism evidence="1 2">
    <name type="scientific">Pseudonocardia charpentierae</name>
    <dbReference type="NCBI Taxonomy" id="3075545"/>
    <lineage>
        <taxon>Bacteria</taxon>
        <taxon>Bacillati</taxon>
        <taxon>Actinomycetota</taxon>
        <taxon>Actinomycetes</taxon>
        <taxon>Pseudonocardiales</taxon>
        <taxon>Pseudonocardiaceae</taxon>
        <taxon>Pseudonocardia</taxon>
    </lineage>
</organism>